<dbReference type="GO" id="GO:0055085">
    <property type="term" value="P:transmembrane transport"/>
    <property type="evidence" value="ECO:0007669"/>
    <property type="project" value="TreeGrafter"/>
</dbReference>
<evidence type="ECO:0000256" key="8">
    <source>
        <dbReference type="SAM" id="Phobius"/>
    </source>
</evidence>
<comment type="caution">
    <text evidence="9">The sequence shown here is derived from an EMBL/GenBank/DDBJ whole genome shotgun (WGS) entry which is preliminary data.</text>
</comment>
<dbReference type="RefSeq" id="WP_154541013.1">
    <property type="nucleotide sequence ID" value="NZ_JAXDSU010000008.1"/>
</dbReference>
<dbReference type="EMBL" id="VULQ01000007">
    <property type="protein sequence ID" value="MSS78158.1"/>
    <property type="molecule type" value="Genomic_DNA"/>
</dbReference>
<gene>
    <name evidence="9" type="ORF">FYJ26_07060</name>
</gene>
<evidence type="ECO:0000256" key="3">
    <source>
        <dbReference type="ARBA" id="ARBA00022448"/>
    </source>
</evidence>
<evidence type="ECO:0000313" key="10">
    <source>
        <dbReference type="Proteomes" id="UP000441925"/>
    </source>
</evidence>
<protein>
    <submittedName>
        <fullName evidence="9">AI-2E family transporter</fullName>
    </submittedName>
</protein>
<evidence type="ECO:0000256" key="6">
    <source>
        <dbReference type="ARBA" id="ARBA00022989"/>
    </source>
</evidence>
<keyword evidence="6 8" id="KW-1133">Transmembrane helix</keyword>
<evidence type="ECO:0000256" key="4">
    <source>
        <dbReference type="ARBA" id="ARBA00022475"/>
    </source>
</evidence>
<feature type="transmembrane region" description="Helical" evidence="8">
    <location>
        <begin position="277"/>
        <end position="296"/>
    </location>
</feature>
<dbReference type="InterPro" id="IPR002549">
    <property type="entry name" value="AI-2E-like"/>
</dbReference>
<feature type="transmembrane region" description="Helical" evidence="8">
    <location>
        <begin position="247"/>
        <end position="271"/>
    </location>
</feature>
<evidence type="ECO:0000256" key="2">
    <source>
        <dbReference type="ARBA" id="ARBA00009773"/>
    </source>
</evidence>
<dbReference type="Proteomes" id="UP000441925">
    <property type="component" value="Unassembled WGS sequence"/>
</dbReference>
<dbReference type="AlphaFoldDB" id="A0A6N7VFC6"/>
<keyword evidence="7 8" id="KW-0472">Membrane</keyword>
<evidence type="ECO:0000313" key="9">
    <source>
        <dbReference type="EMBL" id="MSS78158.1"/>
    </source>
</evidence>
<comment type="subcellular location">
    <subcellularLocation>
        <location evidence="1">Cell membrane</location>
        <topology evidence="1">Multi-pass membrane protein</topology>
    </subcellularLocation>
</comment>
<sequence>MRKLDEKNSQLLRVILISILVFFGFWYINNVTNAIAIFIAVIQPFIIGFMIAFLINLPMNFFENKVFSKIFKTDKTKKLIPIFSLILSWILVILGISLFLNVLIPRISASISALIDKFPVFLNQIIDFLNSYEITKRFASDAQQFINQINRDSTVVQIRDYFLGEAGNIFDKTTSIINSVSSTVITVITAVIFSIFVLINKKDLKIFGNRIIYSILSKDKANYLNRVFSLSYSSFASYINSKALSSFILGVLVFIGMLILNIPFAAMAAILVGVSDFIPYVGPVIATVTSMILIFIESPFKSLVFLIFVLVIQQVQESIIYPTIAGKSIGLPSIWVIVSITIGASLFGIVGMIVSIPIASIIFTLMNEKMDKSLEKKNISDKEIEIISETVHYKREVEE</sequence>
<feature type="transmembrane region" description="Helical" evidence="8">
    <location>
        <begin position="333"/>
        <end position="366"/>
    </location>
</feature>
<accession>A0A6N7VFC6</accession>
<dbReference type="PANTHER" id="PTHR21716">
    <property type="entry name" value="TRANSMEMBRANE PROTEIN"/>
    <property type="match status" value="1"/>
</dbReference>
<keyword evidence="3" id="KW-0813">Transport</keyword>
<feature type="transmembrane region" description="Helical" evidence="8">
    <location>
        <begin position="12"/>
        <end position="28"/>
    </location>
</feature>
<comment type="similarity">
    <text evidence="2">Belongs to the autoinducer-2 exporter (AI-2E) (TC 2.A.86) family.</text>
</comment>
<evidence type="ECO:0000256" key="1">
    <source>
        <dbReference type="ARBA" id="ARBA00004651"/>
    </source>
</evidence>
<organism evidence="9 10">
    <name type="scientific">Anaerococcus porci</name>
    <dbReference type="NCBI Taxonomy" id="2652269"/>
    <lineage>
        <taxon>Bacteria</taxon>
        <taxon>Bacillati</taxon>
        <taxon>Bacillota</taxon>
        <taxon>Tissierellia</taxon>
        <taxon>Tissierellales</taxon>
        <taxon>Peptoniphilaceae</taxon>
        <taxon>Anaerococcus</taxon>
    </lineage>
</organism>
<evidence type="ECO:0000256" key="5">
    <source>
        <dbReference type="ARBA" id="ARBA00022692"/>
    </source>
</evidence>
<feature type="transmembrane region" description="Helical" evidence="8">
    <location>
        <begin position="303"/>
        <end position="321"/>
    </location>
</feature>
<feature type="transmembrane region" description="Helical" evidence="8">
    <location>
        <begin position="79"/>
        <end position="104"/>
    </location>
</feature>
<dbReference type="PANTHER" id="PTHR21716:SF53">
    <property type="entry name" value="PERMEASE PERM-RELATED"/>
    <property type="match status" value="1"/>
</dbReference>
<name>A0A6N7VFC6_9FIRM</name>
<reference evidence="9 10" key="1">
    <citation type="submission" date="2019-08" db="EMBL/GenBank/DDBJ databases">
        <title>In-depth cultivation of the pig gut microbiome towards novel bacterial diversity and tailored functional studies.</title>
        <authorList>
            <person name="Wylensek D."/>
            <person name="Hitch T.C.A."/>
            <person name="Clavel T."/>
        </authorList>
    </citation>
    <scope>NUCLEOTIDE SEQUENCE [LARGE SCALE GENOMIC DNA]</scope>
    <source>
        <strain evidence="9 10">WCA-380-WT-2B</strain>
    </source>
</reference>
<evidence type="ECO:0000256" key="7">
    <source>
        <dbReference type="ARBA" id="ARBA00023136"/>
    </source>
</evidence>
<keyword evidence="10" id="KW-1185">Reference proteome</keyword>
<keyword evidence="4" id="KW-1003">Cell membrane</keyword>
<dbReference type="Pfam" id="PF01594">
    <property type="entry name" value="AI-2E_transport"/>
    <property type="match status" value="1"/>
</dbReference>
<feature type="transmembrane region" description="Helical" evidence="8">
    <location>
        <begin position="34"/>
        <end position="58"/>
    </location>
</feature>
<proteinExistence type="inferred from homology"/>
<dbReference type="GO" id="GO:0005886">
    <property type="term" value="C:plasma membrane"/>
    <property type="evidence" value="ECO:0007669"/>
    <property type="project" value="UniProtKB-SubCell"/>
</dbReference>
<feature type="transmembrane region" description="Helical" evidence="8">
    <location>
        <begin position="176"/>
        <end position="199"/>
    </location>
</feature>
<keyword evidence="5 8" id="KW-0812">Transmembrane</keyword>